<accession>A0A5J5GH75</accession>
<keyword evidence="2" id="KW-1185">Reference proteome</keyword>
<proteinExistence type="predicted"/>
<dbReference type="SUPFAM" id="SSF53850">
    <property type="entry name" value="Periplasmic binding protein-like II"/>
    <property type="match status" value="1"/>
</dbReference>
<gene>
    <name evidence="1" type="ORF">F4V43_03515</name>
</gene>
<sequence>MITSTSSYSVLGTLGDSEGFLTCSMHVAKEWDHADQIRAYPLFETAAEDLRSEKIDCLLVPAAYPHLGRFIMDRDLKAAESFIRQIPALVLGGMESVPSSSTEQVYHHPATTHLLSEIDTEYQETVGVASNSEACRRVLENPQSSVCITNQLCADYYGLSTYKILREGIRMPWICFTKMTDSRLRP</sequence>
<evidence type="ECO:0008006" key="3">
    <source>
        <dbReference type="Google" id="ProtNLM"/>
    </source>
</evidence>
<dbReference type="AlphaFoldDB" id="A0A5J5GH75"/>
<dbReference type="RefSeq" id="WP_150456859.1">
    <property type="nucleotide sequence ID" value="NZ_VYKK01000004.1"/>
</dbReference>
<dbReference type="OrthoDB" id="2583080at2"/>
<evidence type="ECO:0000313" key="2">
    <source>
        <dbReference type="Proteomes" id="UP000367750"/>
    </source>
</evidence>
<name>A0A5J5GH75_9BACL</name>
<protein>
    <recommendedName>
        <fullName evidence="3">Prephenate dehydratase</fullName>
    </recommendedName>
</protein>
<reference evidence="1 2" key="1">
    <citation type="submission" date="2019-09" db="EMBL/GenBank/DDBJ databases">
        <title>Bacillus ochoae sp. nov., Paenibacillus whitsoniae sp. nov., Paenibacillus spiritus sp. nov. Isolated from the Mars Exploration Rover during spacecraft assembly.</title>
        <authorList>
            <person name="Seuylemezian A."/>
            <person name="Vaishampayan P."/>
        </authorList>
    </citation>
    <scope>NUCLEOTIDE SEQUENCE [LARGE SCALE GENOMIC DNA]</scope>
    <source>
        <strain evidence="1 2">MER_111</strain>
    </source>
</reference>
<dbReference type="EMBL" id="VYKK01000004">
    <property type="protein sequence ID" value="KAA9007569.1"/>
    <property type="molecule type" value="Genomic_DNA"/>
</dbReference>
<dbReference type="Proteomes" id="UP000367750">
    <property type="component" value="Unassembled WGS sequence"/>
</dbReference>
<organism evidence="1 2">
    <name type="scientific">Paenibacillus spiritus</name>
    <dbReference type="NCBI Taxonomy" id="2496557"/>
    <lineage>
        <taxon>Bacteria</taxon>
        <taxon>Bacillati</taxon>
        <taxon>Bacillota</taxon>
        <taxon>Bacilli</taxon>
        <taxon>Bacillales</taxon>
        <taxon>Paenibacillaceae</taxon>
        <taxon>Paenibacillus</taxon>
    </lineage>
</organism>
<evidence type="ECO:0000313" key="1">
    <source>
        <dbReference type="EMBL" id="KAA9007569.1"/>
    </source>
</evidence>
<comment type="caution">
    <text evidence="1">The sequence shown here is derived from an EMBL/GenBank/DDBJ whole genome shotgun (WGS) entry which is preliminary data.</text>
</comment>